<feature type="region of interest" description="Disordered" evidence="1">
    <location>
        <begin position="98"/>
        <end position="147"/>
    </location>
</feature>
<organism evidence="2 3">
    <name type="scientific">Cotesia glomerata</name>
    <name type="common">Lepidopteran parasitic wasp</name>
    <name type="synonym">Apanteles glomeratus</name>
    <dbReference type="NCBI Taxonomy" id="32391"/>
    <lineage>
        <taxon>Eukaryota</taxon>
        <taxon>Metazoa</taxon>
        <taxon>Ecdysozoa</taxon>
        <taxon>Arthropoda</taxon>
        <taxon>Hexapoda</taxon>
        <taxon>Insecta</taxon>
        <taxon>Pterygota</taxon>
        <taxon>Neoptera</taxon>
        <taxon>Endopterygota</taxon>
        <taxon>Hymenoptera</taxon>
        <taxon>Apocrita</taxon>
        <taxon>Ichneumonoidea</taxon>
        <taxon>Braconidae</taxon>
        <taxon>Microgastrinae</taxon>
        <taxon>Cotesia</taxon>
    </lineage>
</organism>
<dbReference type="EMBL" id="JAHXZJ010000747">
    <property type="protein sequence ID" value="KAH0557637.1"/>
    <property type="molecule type" value="Genomic_DNA"/>
</dbReference>
<dbReference type="CDD" id="cd00086">
    <property type="entry name" value="homeodomain"/>
    <property type="match status" value="1"/>
</dbReference>
<gene>
    <name evidence="2" type="ORF">KQX54_009588</name>
</gene>
<evidence type="ECO:0000313" key="2">
    <source>
        <dbReference type="EMBL" id="KAH0557637.1"/>
    </source>
</evidence>
<feature type="region of interest" description="Disordered" evidence="1">
    <location>
        <begin position="165"/>
        <end position="221"/>
    </location>
</feature>
<proteinExistence type="predicted"/>
<feature type="compositionally biased region" description="Gly residues" evidence="1">
    <location>
        <begin position="181"/>
        <end position="204"/>
    </location>
</feature>
<dbReference type="Gene3D" id="1.10.10.60">
    <property type="entry name" value="Homeodomain-like"/>
    <property type="match status" value="1"/>
</dbReference>
<evidence type="ECO:0000313" key="3">
    <source>
        <dbReference type="Proteomes" id="UP000826195"/>
    </source>
</evidence>
<dbReference type="GO" id="GO:0003677">
    <property type="term" value="F:DNA binding"/>
    <property type="evidence" value="ECO:0007669"/>
    <property type="project" value="InterPro"/>
</dbReference>
<reference evidence="2 3" key="1">
    <citation type="journal article" date="2021" name="J. Hered.">
        <title>A chromosome-level genome assembly of the parasitoid wasp, Cotesia glomerata (Hymenoptera: Braconidae).</title>
        <authorList>
            <person name="Pinto B.J."/>
            <person name="Weis J.J."/>
            <person name="Gamble T."/>
            <person name="Ode P.J."/>
            <person name="Paul R."/>
            <person name="Zaspel J.M."/>
        </authorList>
    </citation>
    <scope>NUCLEOTIDE SEQUENCE [LARGE SCALE GENOMIC DNA]</scope>
    <source>
        <strain evidence="2">CgM1</strain>
    </source>
</reference>
<evidence type="ECO:0008006" key="4">
    <source>
        <dbReference type="Google" id="ProtNLM"/>
    </source>
</evidence>
<dbReference type="Proteomes" id="UP000826195">
    <property type="component" value="Unassembled WGS sequence"/>
</dbReference>
<evidence type="ECO:0000256" key="1">
    <source>
        <dbReference type="SAM" id="MobiDB-lite"/>
    </source>
</evidence>
<name>A0AAV7IU01_COTGL</name>
<comment type="caution">
    <text evidence="2">The sequence shown here is derived from an EMBL/GenBank/DDBJ whole genome shotgun (WGS) entry which is preliminary data.</text>
</comment>
<dbReference type="InterPro" id="IPR001356">
    <property type="entry name" value="HD"/>
</dbReference>
<protein>
    <recommendedName>
        <fullName evidence="4">Homeobox domain-containing protein</fullName>
    </recommendedName>
</protein>
<accession>A0AAV7IU01</accession>
<feature type="compositionally biased region" description="Polar residues" evidence="1">
    <location>
        <begin position="105"/>
        <end position="129"/>
    </location>
</feature>
<sequence>METEGLEQSSGGAKANDKNPIAVFAVRKGQSRSSWCTIPTPFCALDEDEDENIGCWMLDAIAHAALDCPDSVLGRPLSASLLRPLACVWFQNRRAKFRKQERMAQQKSTSQNSVGVDSGASSPIQNSVKAESRSPRSPATPVGSNSHLSAAEIKPLANPNLLSIKQQQHADSHSENPSNGGSRGSAGGGGGNGNGSGTGSGVGAWGSCSPRPFSTTLPPYLLDPLPLKTANLY</sequence>
<dbReference type="AlphaFoldDB" id="A0AAV7IU01"/>
<keyword evidence="3" id="KW-1185">Reference proteome</keyword>